<sequence length="26" mass="2882">DRRTSIVMHRSNDMGPLYPLGRPAAA</sequence>
<evidence type="ECO:0000313" key="3">
    <source>
        <dbReference type="Proteomes" id="UP000595140"/>
    </source>
</evidence>
<dbReference type="Proteomes" id="UP000595140">
    <property type="component" value="Unassembled WGS sequence"/>
</dbReference>
<evidence type="ECO:0000256" key="1">
    <source>
        <dbReference type="SAM" id="MobiDB-lite"/>
    </source>
</evidence>
<reference evidence="2 3" key="1">
    <citation type="submission" date="2018-04" db="EMBL/GenBank/DDBJ databases">
        <authorList>
            <person name="Vogel A."/>
        </authorList>
    </citation>
    <scope>NUCLEOTIDE SEQUENCE [LARGE SCALE GENOMIC DNA]</scope>
</reference>
<dbReference type="AlphaFoldDB" id="A0A484KH42"/>
<protein>
    <submittedName>
        <fullName evidence="2">Uncharacterized protein</fullName>
    </submittedName>
</protein>
<feature type="non-terminal residue" evidence="2">
    <location>
        <position position="1"/>
    </location>
</feature>
<keyword evidence="3" id="KW-1185">Reference proteome</keyword>
<organism evidence="2 3">
    <name type="scientific">Cuscuta campestris</name>
    <dbReference type="NCBI Taxonomy" id="132261"/>
    <lineage>
        <taxon>Eukaryota</taxon>
        <taxon>Viridiplantae</taxon>
        <taxon>Streptophyta</taxon>
        <taxon>Embryophyta</taxon>
        <taxon>Tracheophyta</taxon>
        <taxon>Spermatophyta</taxon>
        <taxon>Magnoliopsida</taxon>
        <taxon>eudicotyledons</taxon>
        <taxon>Gunneridae</taxon>
        <taxon>Pentapetalae</taxon>
        <taxon>asterids</taxon>
        <taxon>lamiids</taxon>
        <taxon>Solanales</taxon>
        <taxon>Convolvulaceae</taxon>
        <taxon>Cuscuteae</taxon>
        <taxon>Cuscuta</taxon>
        <taxon>Cuscuta subgen. Grammica</taxon>
        <taxon>Cuscuta sect. Cleistogrammica</taxon>
    </lineage>
</organism>
<dbReference type="EMBL" id="OOIL02000374">
    <property type="protein sequence ID" value="VFQ64188.1"/>
    <property type="molecule type" value="Genomic_DNA"/>
</dbReference>
<name>A0A484KH42_9ASTE</name>
<proteinExistence type="predicted"/>
<accession>A0A484KH42</accession>
<gene>
    <name evidence="2" type="ORF">CCAM_LOCUS5964</name>
</gene>
<evidence type="ECO:0000313" key="2">
    <source>
        <dbReference type="EMBL" id="VFQ64188.1"/>
    </source>
</evidence>
<feature type="region of interest" description="Disordered" evidence="1">
    <location>
        <begin position="1"/>
        <end position="26"/>
    </location>
</feature>